<evidence type="ECO:0000313" key="1">
    <source>
        <dbReference type="Proteomes" id="UP000887577"/>
    </source>
</evidence>
<name>A0A914YSK4_9BILA</name>
<keyword evidence="1" id="KW-1185">Reference proteome</keyword>
<accession>A0A914YSK4</accession>
<proteinExistence type="predicted"/>
<protein>
    <submittedName>
        <fullName evidence="2">Uncharacterized protein</fullName>
    </submittedName>
</protein>
<sequence length="110" mass="12229">MTSENINTPNVSLQAVLLTMIIEKIDNLANRVADIQLHSSASQKSFDTLQTRIAALEEKSDKILLQQSNAIFGQNNIAKHKDGSGYSVQDAYYEPVVKIDVVTHVESEQR</sequence>
<dbReference type="Proteomes" id="UP000887577">
    <property type="component" value="Unplaced"/>
</dbReference>
<reference evidence="2" key="1">
    <citation type="submission" date="2022-11" db="UniProtKB">
        <authorList>
            <consortium name="WormBaseParasite"/>
        </authorList>
    </citation>
    <scope>IDENTIFICATION</scope>
</reference>
<organism evidence="1 2">
    <name type="scientific">Panagrolaimus superbus</name>
    <dbReference type="NCBI Taxonomy" id="310955"/>
    <lineage>
        <taxon>Eukaryota</taxon>
        <taxon>Metazoa</taxon>
        <taxon>Ecdysozoa</taxon>
        <taxon>Nematoda</taxon>
        <taxon>Chromadorea</taxon>
        <taxon>Rhabditida</taxon>
        <taxon>Tylenchina</taxon>
        <taxon>Panagrolaimomorpha</taxon>
        <taxon>Panagrolaimoidea</taxon>
        <taxon>Panagrolaimidae</taxon>
        <taxon>Panagrolaimus</taxon>
    </lineage>
</organism>
<evidence type="ECO:0000313" key="2">
    <source>
        <dbReference type="WBParaSite" id="PSU_v2.g2633.t1"/>
    </source>
</evidence>
<dbReference type="AlphaFoldDB" id="A0A914YSK4"/>
<dbReference type="WBParaSite" id="PSU_v2.g2633.t1">
    <property type="protein sequence ID" value="PSU_v2.g2633.t1"/>
    <property type="gene ID" value="PSU_v2.g2633"/>
</dbReference>